<feature type="compositionally biased region" description="Basic and acidic residues" evidence="1">
    <location>
        <begin position="325"/>
        <end position="343"/>
    </location>
</feature>
<gene>
    <name evidence="2" type="ORF">Tci_656092</name>
</gene>
<proteinExistence type="predicted"/>
<sequence length="430" mass="48840">TKAKQLKLATKRSKTQFHSSHASSSGDGVDTYSMVLDEKHLKKNGAYEGTDENVESESVDKSNGDDNDDGSSDDHDDVSDEKRMESDREEIPYPNLTNVDQTKHKEDVDERVHTPLDYEFTDDEKIHDEENIDEEEEDEVTKELYDDVNVNMGNKDTKITNANQGASEQQYASKQSGFKQEEEDTHVTLTTVLDTQKTEANNEIASLMETTTHHATIILEITSNFTITIPPLPLFFNPLSQQAMPTPTLTALEITTSLPTLLDFASVFKFHERVTNLEKTLSEIKQILPQAISDVATPVIKKNINESLEVVVLTRQRSRPLRWIRPRDEKRKSSKDDESSRDSRSKKKKSSRTPKDASQSQCKSSSKFAHAEETSHTIKDSGKQQDQEFVTEDNDEQPADKDVTKADWFKKPERPPTHDPDWSKRQQVDV</sequence>
<dbReference type="AlphaFoldDB" id="A0A699KA56"/>
<name>A0A699KA56_TANCI</name>
<feature type="compositionally biased region" description="Polar residues" evidence="1">
    <location>
        <begin position="16"/>
        <end position="26"/>
    </location>
</feature>
<feature type="compositionally biased region" description="Basic residues" evidence="1">
    <location>
        <begin position="1"/>
        <end position="15"/>
    </location>
</feature>
<comment type="caution">
    <text evidence="2">The sequence shown here is derived from an EMBL/GenBank/DDBJ whole genome shotgun (WGS) entry which is preliminary data.</text>
</comment>
<feature type="region of interest" description="Disordered" evidence="1">
    <location>
        <begin position="324"/>
        <end position="430"/>
    </location>
</feature>
<evidence type="ECO:0000256" key="1">
    <source>
        <dbReference type="SAM" id="MobiDB-lite"/>
    </source>
</evidence>
<feature type="compositionally biased region" description="Basic and acidic residues" evidence="1">
    <location>
        <begin position="80"/>
        <end position="91"/>
    </location>
</feature>
<feature type="region of interest" description="Disordered" evidence="1">
    <location>
        <begin position="1"/>
        <end position="31"/>
    </location>
</feature>
<feature type="non-terminal residue" evidence="2">
    <location>
        <position position="1"/>
    </location>
</feature>
<evidence type="ECO:0000313" key="2">
    <source>
        <dbReference type="EMBL" id="GFA84120.1"/>
    </source>
</evidence>
<feature type="region of interest" description="Disordered" evidence="1">
    <location>
        <begin position="43"/>
        <end position="108"/>
    </location>
</feature>
<reference evidence="2" key="1">
    <citation type="journal article" date="2019" name="Sci. Rep.">
        <title>Draft genome of Tanacetum cinerariifolium, the natural source of mosquito coil.</title>
        <authorList>
            <person name="Yamashiro T."/>
            <person name="Shiraishi A."/>
            <person name="Satake H."/>
            <person name="Nakayama K."/>
        </authorList>
    </citation>
    <scope>NUCLEOTIDE SEQUENCE</scope>
</reference>
<protein>
    <submittedName>
        <fullName evidence="2">Uncharacterized protein</fullName>
    </submittedName>
</protein>
<feature type="compositionally biased region" description="Basic and acidic residues" evidence="1">
    <location>
        <begin position="398"/>
        <end position="430"/>
    </location>
</feature>
<feature type="compositionally biased region" description="Basic and acidic residues" evidence="1">
    <location>
        <begin position="369"/>
        <end position="386"/>
    </location>
</feature>
<dbReference type="EMBL" id="BKCJ010498323">
    <property type="protein sequence ID" value="GFA84120.1"/>
    <property type="molecule type" value="Genomic_DNA"/>
</dbReference>
<accession>A0A699KA56</accession>
<organism evidence="2">
    <name type="scientific">Tanacetum cinerariifolium</name>
    <name type="common">Dalmatian daisy</name>
    <name type="synonym">Chrysanthemum cinerariifolium</name>
    <dbReference type="NCBI Taxonomy" id="118510"/>
    <lineage>
        <taxon>Eukaryota</taxon>
        <taxon>Viridiplantae</taxon>
        <taxon>Streptophyta</taxon>
        <taxon>Embryophyta</taxon>
        <taxon>Tracheophyta</taxon>
        <taxon>Spermatophyta</taxon>
        <taxon>Magnoliopsida</taxon>
        <taxon>eudicotyledons</taxon>
        <taxon>Gunneridae</taxon>
        <taxon>Pentapetalae</taxon>
        <taxon>asterids</taxon>
        <taxon>campanulids</taxon>
        <taxon>Asterales</taxon>
        <taxon>Asteraceae</taxon>
        <taxon>Asteroideae</taxon>
        <taxon>Anthemideae</taxon>
        <taxon>Anthemidinae</taxon>
        <taxon>Tanacetum</taxon>
    </lineage>
</organism>
<feature type="compositionally biased region" description="Polar residues" evidence="1">
    <location>
        <begin position="356"/>
        <end position="367"/>
    </location>
</feature>
<feature type="compositionally biased region" description="Acidic residues" evidence="1">
    <location>
        <begin position="65"/>
        <end position="79"/>
    </location>
</feature>